<evidence type="ECO:0000256" key="3">
    <source>
        <dbReference type="ARBA" id="ARBA00006958"/>
    </source>
</evidence>
<dbReference type="PANTHER" id="PTHR22930">
    <property type="match status" value="1"/>
</dbReference>
<dbReference type="GO" id="GO:0046872">
    <property type="term" value="F:metal ion binding"/>
    <property type="evidence" value="ECO:0007669"/>
    <property type="project" value="UniProtKB-KW"/>
</dbReference>
<evidence type="ECO:0000313" key="10">
    <source>
        <dbReference type="Proteomes" id="UP000036403"/>
    </source>
</evidence>
<keyword evidence="4" id="KW-0540">Nuclease</keyword>
<dbReference type="OrthoDB" id="2668416at2759"/>
<dbReference type="PaxDb" id="67767-A0A0J7K6L7"/>
<comment type="subcellular location">
    <subcellularLocation>
        <location evidence="2">Nucleus</location>
    </subcellularLocation>
</comment>
<keyword evidence="10" id="KW-1185">Reference proteome</keyword>
<dbReference type="Pfam" id="PF13359">
    <property type="entry name" value="DDE_Tnp_4"/>
    <property type="match status" value="1"/>
</dbReference>
<accession>A0A0J7K6L7</accession>
<evidence type="ECO:0000256" key="5">
    <source>
        <dbReference type="ARBA" id="ARBA00022723"/>
    </source>
</evidence>
<evidence type="ECO:0000256" key="6">
    <source>
        <dbReference type="ARBA" id="ARBA00022801"/>
    </source>
</evidence>
<dbReference type="GO" id="GO:0005634">
    <property type="term" value="C:nucleus"/>
    <property type="evidence" value="ECO:0007669"/>
    <property type="project" value="UniProtKB-SubCell"/>
</dbReference>
<evidence type="ECO:0000259" key="8">
    <source>
        <dbReference type="Pfam" id="PF13359"/>
    </source>
</evidence>
<evidence type="ECO:0000256" key="1">
    <source>
        <dbReference type="ARBA" id="ARBA00001968"/>
    </source>
</evidence>
<comment type="cofactor">
    <cofactor evidence="1">
        <name>a divalent metal cation</name>
        <dbReference type="ChEBI" id="CHEBI:60240"/>
    </cofactor>
</comment>
<evidence type="ECO:0000313" key="9">
    <source>
        <dbReference type="EMBL" id="KMQ86012.1"/>
    </source>
</evidence>
<sequence length="436" mass="50375">MSKKLRWYQYYVERERRNLRIAALFGIIAQNYIEGTSDREIWVRPWVARRKDHGFYHNLFLELSLEDPYKFRRCLRMDTNTFEFLLQKVTPLIQRQNTHLRECISPAERLSVTLRHLATGETQESLSFTFRLGQSTISGIIKDTCSTLIKVLQADYLKFPSSEEEWRVVATDFGEKWNFFNCIGAFDGKHVLIDPPVKSGSLYYNYKDNYSIVLLALVDAQLRFIYVDVGTNGRISDCGIWNKSTLKAHIDSNSLKIPPAAPLPGTETEFPFVIVGDEGFPLSMNILIPYPGSSCTGRIDRRIFNYRLSRARRCSENTFGVMGARFQIFRSPMRYDPHCAKEIVLACCCLHNMLRSQIVGRAMYTPPNFLDEEDVFGDGMRLGDWRNEPVQGIMNFVHQGGNRHANPALRLRNMWSAYFNTVGAVPWQRKMVQDRG</sequence>
<dbReference type="InterPro" id="IPR045249">
    <property type="entry name" value="HARBI1-like"/>
</dbReference>
<evidence type="ECO:0000256" key="7">
    <source>
        <dbReference type="ARBA" id="ARBA00023242"/>
    </source>
</evidence>
<dbReference type="GO" id="GO:0004518">
    <property type="term" value="F:nuclease activity"/>
    <property type="evidence" value="ECO:0007669"/>
    <property type="project" value="UniProtKB-KW"/>
</dbReference>
<dbReference type="GO" id="GO:0016787">
    <property type="term" value="F:hydrolase activity"/>
    <property type="evidence" value="ECO:0007669"/>
    <property type="project" value="UniProtKB-KW"/>
</dbReference>
<evidence type="ECO:0000256" key="4">
    <source>
        <dbReference type="ARBA" id="ARBA00022722"/>
    </source>
</evidence>
<dbReference type="Proteomes" id="UP000036403">
    <property type="component" value="Unassembled WGS sequence"/>
</dbReference>
<dbReference type="PANTHER" id="PTHR22930:SF269">
    <property type="entry name" value="NUCLEASE HARBI1-LIKE PROTEIN"/>
    <property type="match status" value="1"/>
</dbReference>
<proteinExistence type="inferred from homology"/>
<dbReference type="EMBL" id="LBMM01012757">
    <property type="protein sequence ID" value="KMQ86012.1"/>
    <property type="molecule type" value="Genomic_DNA"/>
</dbReference>
<keyword evidence="5" id="KW-0479">Metal-binding</keyword>
<keyword evidence="7" id="KW-0539">Nucleus</keyword>
<reference evidence="9 10" key="1">
    <citation type="submission" date="2015-04" db="EMBL/GenBank/DDBJ databases">
        <title>Lasius niger genome sequencing.</title>
        <authorList>
            <person name="Konorov E.A."/>
            <person name="Nikitin M.A."/>
            <person name="Kirill M.V."/>
            <person name="Chang P."/>
        </authorList>
    </citation>
    <scope>NUCLEOTIDE SEQUENCE [LARGE SCALE GENOMIC DNA]</scope>
    <source>
        <tissue evidence="9">Whole</tissue>
    </source>
</reference>
<evidence type="ECO:0000256" key="2">
    <source>
        <dbReference type="ARBA" id="ARBA00004123"/>
    </source>
</evidence>
<dbReference type="InterPro" id="IPR027806">
    <property type="entry name" value="HARBI1_dom"/>
</dbReference>
<feature type="domain" description="DDE Tnp4" evidence="8">
    <location>
        <begin position="187"/>
        <end position="352"/>
    </location>
</feature>
<dbReference type="AlphaFoldDB" id="A0A0J7K6L7"/>
<comment type="caution">
    <text evidence="9">The sequence shown here is derived from an EMBL/GenBank/DDBJ whole genome shotgun (WGS) entry which is preliminary data.</text>
</comment>
<gene>
    <name evidence="9" type="ORF">RF55_15141</name>
</gene>
<comment type="similarity">
    <text evidence="3">Belongs to the HARBI1 family.</text>
</comment>
<name>A0A0J7K6L7_LASNI</name>
<keyword evidence="6" id="KW-0378">Hydrolase</keyword>
<organism evidence="9 10">
    <name type="scientific">Lasius niger</name>
    <name type="common">Black garden ant</name>
    <dbReference type="NCBI Taxonomy" id="67767"/>
    <lineage>
        <taxon>Eukaryota</taxon>
        <taxon>Metazoa</taxon>
        <taxon>Ecdysozoa</taxon>
        <taxon>Arthropoda</taxon>
        <taxon>Hexapoda</taxon>
        <taxon>Insecta</taxon>
        <taxon>Pterygota</taxon>
        <taxon>Neoptera</taxon>
        <taxon>Endopterygota</taxon>
        <taxon>Hymenoptera</taxon>
        <taxon>Apocrita</taxon>
        <taxon>Aculeata</taxon>
        <taxon>Formicoidea</taxon>
        <taxon>Formicidae</taxon>
        <taxon>Formicinae</taxon>
        <taxon>Lasius</taxon>
        <taxon>Lasius</taxon>
    </lineage>
</organism>
<protein>
    <submittedName>
        <fullName evidence="9">Nuclease harbi1-like protein</fullName>
    </submittedName>
</protein>